<dbReference type="RefSeq" id="WP_203917839.1">
    <property type="nucleotide sequence ID" value="NZ_BONZ01000021.1"/>
</dbReference>
<evidence type="ECO:0000256" key="2">
    <source>
        <dbReference type="SAM" id="Phobius"/>
    </source>
</evidence>
<dbReference type="EMBL" id="BONZ01000021">
    <property type="protein sequence ID" value="GIH14184.1"/>
    <property type="molecule type" value="Genomic_DNA"/>
</dbReference>
<keyword evidence="2" id="KW-1133">Transmembrane helix</keyword>
<feature type="transmembrane region" description="Helical" evidence="2">
    <location>
        <begin position="47"/>
        <end position="64"/>
    </location>
</feature>
<feature type="transmembrane region" description="Helical" evidence="2">
    <location>
        <begin position="120"/>
        <end position="137"/>
    </location>
</feature>
<reference evidence="3" key="1">
    <citation type="submission" date="2021-01" db="EMBL/GenBank/DDBJ databases">
        <title>Whole genome shotgun sequence of Rugosimonospora africana NBRC 104875.</title>
        <authorList>
            <person name="Komaki H."/>
            <person name="Tamura T."/>
        </authorList>
    </citation>
    <scope>NUCLEOTIDE SEQUENCE</scope>
    <source>
        <strain evidence="3">NBRC 104875</strain>
    </source>
</reference>
<proteinExistence type="predicted"/>
<sequence length="226" mass="23005">MRHTATLIAAIVIAPLAWILIAFGQDHSAQAFANAASNGGFHTGDFLRPLLFLAAAGILIGLVATLRVSPLGAVVAGAAYTASYALLLVTPKRVVNLFPHHLAVSGHAADLSTPLRNGTALLLGAAMLVAVVSAARWRRWPVPANETALAPAVDPLVADKTRPVGVDGLPETTATETFAGFGDSAGSTGFGGSGYDENRYGDLTRSAAGDSGAARWADSPRGPSGA</sequence>
<gene>
    <name evidence="3" type="ORF">Raf01_23560</name>
</gene>
<evidence type="ECO:0000256" key="1">
    <source>
        <dbReference type="SAM" id="MobiDB-lite"/>
    </source>
</evidence>
<protein>
    <submittedName>
        <fullName evidence="3">Uncharacterized protein</fullName>
    </submittedName>
</protein>
<keyword evidence="2" id="KW-0472">Membrane</keyword>
<name>A0A8J3VPJ7_9ACTN</name>
<feature type="region of interest" description="Disordered" evidence="1">
    <location>
        <begin position="201"/>
        <end position="226"/>
    </location>
</feature>
<evidence type="ECO:0000313" key="4">
    <source>
        <dbReference type="Proteomes" id="UP000642748"/>
    </source>
</evidence>
<feature type="region of interest" description="Disordered" evidence="1">
    <location>
        <begin position="177"/>
        <end position="196"/>
    </location>
</feature>
<organism evidence="3 4">
    <name type="scientific">Rugosimonospora africana</name>
    <dbReference type="NCBI Taxonomy" id="556532"/>
    <lineage>
        <taxon>Bacteria</taxon>
        <taxon>Bacillati</taxon>
        <taxon>Actinomycetota</taxon>
        <taxon>Actinomycetes</taxon>
        <taxon>Micromonosporales</taxon>
        <taxon>Micromonosporaceae</taxon>
        <taxon>Rugosimonospora</taxon>
    </lineage>
</organism>
<dbReference type="Proteomes" id="UP000642748">
    <property type="component" value="Unassembled WGS sequence"/>
</dbReference>
<keyword evidence="2" id="KW-0812">Transmembrane</keyword>
<keyword evidence="4" id="KW-1185">Reference proteome</keyword>
<feature type="transmembrane region" description="Helical" evidence="2">
    <location>
        <begin position="71"/>
        <end position="89"/>
    </location>
</feature>
<evidence type="ECO:0000313" key="3">
    <source>
        <dbReference type="EMBL" id="GIH14184.1"/>
    </source>
</evidence>
<dbReference type="AlphaFoldDB" id="A0A8J3VPJ7"/>
<comment type="caution">
    <text evidence="3">The sequence shown here is derived from an EMBL/GenBank/DDBJ whole genome shotgun (WGS) entry which is preliminary data.</text>
</comment>
<accession>A0A8J3VPJ7</accession>